<dbReference type="Proteomes" id="UP000233458">
    <property type="component" value="Chromosome"/>
</dbReference>
<dbReference type="InterPro" id="IPR000847">
    <property type="entry name" value="LysR_HTH_N"/>
</dbReference>
<dbReference type="PANTHER" id="PTHR30346">
    <property type="entry name" value="TRANSCRIPTIONAL DUAL REGULATOR HCAR-RELATED"/>
    <property type="match status" value="1"/>
</dbReference>
<evidence type="ECO:0000256" key="1">
    <source>
        <dbReference type="ARBA" id="ARBA00009437"/>
    </source>
</evidence>
<dbReference type="PRINTS" id="PR00039">
    <property type="entry name" value="HTHLYSR"/>
</dbReference>
<dbReference type="SUPFAM" id="SSF46785">
    <property type="entry name" value="Winged helix' DNA-binding domain"/>
    <property type="match status" value="1"/>
</dbReference>
<protein>
    <submittedName>
        <fullName evidence="6">LysR family transcriptional regulator</fullName>
    </submittedName>
</protein>
<name>A0ABN5FF07_9PROT</name>
<dbReference type="InterPro" id="IPR036390">
    <property type="entry name" value="WH_DNA-bd_sf"/>
</dbReference>
<dbReference type="Pfam" id="PF00126">
    <property type="entry name" value="HTH_1"/>
    <property type="match status" value="1"/>
</dbReference>
<evidence type="ECO:0000256" key="2">
    <source>
        <dbReference type="ARBA" id="ARBA00023015"/>
    </source>
</evidence>
<dbReference type="Pfam" id="PF03466">
    <property type="entry name" value="LysR_substrate"/>
    <property type="match status" value="1"/>
</dbReference>
<proteinExistence type="inferred from homology"/>
<evidence type="ECO:0000256" key="3">
    <source>
        <dbReference type="ARBA" id="ARBA00023125"/>
    </source>
</evidence>
<organism evidence="6 7">
    <name type="scientific">Thalassospira marina</name>
    <dbReference type="NCBI Taxonomy" id="2048283"/>
    <lineage>
        <taxon>Bacteria</taxon>
        <taxon>Pseudomonadati</taxon>
        <taxon>Pseudomonadota</taxon>
        <taxon>Alphaproteobacteria</taxon>
        <taxon>Rhodospirillales</taxon>
        <taxon>Thalassospiraceae</taxon>
        <taxon>Thalassospira</taxon>
    </lineage>
</organism>
<dbReference type="RefSeq" id="WP_101285169.1">
    <property type="nucleotide sequence ID" value="NZ_CP024199.1"/>
</dbReference>
<sequence length="296" mass="32312">MELRHVRYFLAVASEMHFGRAAARLNIAQPALSIQIKALEEELGGALFDRTSRQVALSPMGQIFLPEAQKIMDQANQARDAARRAAKGELGSIRIGFVGNAFFSGLLSQDLRQFRAACPDVSIELCELPARKQADQIMHRTLDIGYVPDFNTPRHPDILCQPTGAWPFVVALSPDHALASQPAIRADALRDERFVIYALGEDDGDHLHHIAAILGYMPQHITHVANTLTVLTMASAGLGIAVVPETLSEIRIAGMCYVPLADARQTSQAAILSARHQVSPIVRRYLDIAAQAKGVK</sequence>
<keyword evidence="7" id="KW-1185">Reference proteome</keyword>
<dbReference type="Gene3D" id="3.40.190.10">
    <property type="entry name" value="Periplasmic binding protein-like II"/>
    <property type="match status" value="2"/>
</dbReference>
<accession>A0ABN5FF07</accession>
<evidence type="ECO:0000313" key="6">
    <source>
        <dbReference type="EMBL" id="AUG53623.1"/>
    </source>
</evidence>
<dbReference type="InterPro" id="IPR036388">
    <property type="entry name" value="WH-like_DNA-bd_sf"/>
</dbReference>
<evidence type="ECO:0000313" key="7">
    <source>
        <dbReference type="Proteomes" id="UP000233458"/>
    </source>
</evidence>
<dbReference type="PROSITE" id="PS50931">
    <property type="entry name" value="HTH_LYSR"/>
    <property type="match status" value="1"/>
</dbReference>
<comment type="similarity">
    <text evidence="1">Belongs to the LysR transcriptional regulatory family.</text>
</comment>
<dbReference type="CDD" id="cd08414">
    <property type="entry name" value="PBP2_LTTR_aromatics_like"/>
    <property type="match status" value="1"/>
</dbReference>
<feature type="domain" description="HTH lysR-type" evidence="5">
    <location>
        <begin position="1"/>
        <end position="58"/>
    </location>
</feature>
<dbReference type="InterPro" id="IPR005119">
    <property type="entry name" value="LysR_subst-bd"/>
</dbReference>
<keyword evidence="3" id="KW-0238">DNA-binding</keyword>
<dbReference type="Gene3D" id="1.10.10.10">
    <property type="entry name" value="Winged helix-like DNA-binding domain superfamily/Winged helix DNA-binding domain"/>
    <property type="match status" value="1"/>
</dbReference>
<evidence type="ECO:0000259" key="5">
    <source>
        <dbReference type="PROSITE" id="PS50931"/>
    </source>
</evidence>
<dbReference type="PANTHER" id="PTHR30346:SF17">
    <property type="entry name" value="LYSR FAMILY TRANSCRIPTIONAL REGULATOR"/>
    <property type="match status" value="1"/>
</dbReference>
<dbReference type="SUPFAM" id="SSF53850">
    <property type="entry name" value="Periplasmic binding protein-like II"/>
    <property type="match status" value="1"/>
</dbReference>
<gene>
    <name evidence="6" type="ORF">CSC3H3_13530</name>
</gene>
<reference evidence="6 7" key="1">
    <citation type="submission" date="2017-10" db="EMBL/GenBank/DDBJ databases">
        <title>Biodiversity and function of Thalassospira species in the particle-attached aromatic-hydrocarbon-degrading consortia from the surface seawater of the China South Sea.</title>
        <authorList>
            <person name="Dong C."/>
            <person name="Liu R."/>
            <person name="Shao Z."/>
        </authorList>
    </citation>
    <scope>NUCLEOTIDE SEQUENCE [LARGE SCALE GENOMIC DNA]</scope>
    <source>
        <strain evidence="6 7">CSC3H3</strain>
    </source>
</reference>
<evidence type="ECO:0000256" key="4">
    <source>
        <dbReference type="ARBA" id="ARBA00023163"/>
    </source>
</evidence>
<keyword evidence="4" id="KW-0804">Transcription</keyword>
<dbReference type="EMBL" id="CP024199">
    <property type="protein sequence ID" value="AUG53623.1"/>
    <property type="molecule type" value="Genomic_DNA"/>
</dbReference>
<keyword evidence="2" id="KW-0805">Transcription regulation</keyword>